<sequence length="319" mass="34527">MLCSLSLSLSTFSLAGHRSLSLFEPFSLRRSPLCLFSFAFSPSLSPVTARLLSRPVTALPSLSPGGPRCVLFAVSRRFDLSLSRISSIRLGSGFSSVLHSLGKSRLVISMCFGAPTALVKYVKPKTHLPLPFSAQTTRNLLNRRRTIVATTVAIVDHCNRCRRPRLRCLSPSSASHADALDTTGHSAAVHSLPAPRCSPLSAAVASLSPPPLSSRNFSCYSHADAIDLSVALPLLSLSVVVAPHRRRLFFHSPLRPPRLFSAAATRLILDSVASLLIRDSSARTPTLPSAKLHPGGLARRHNRLVDCLATRRWTFESQS</sequence>
<reference evidence="1 2" key="1">
    <citation type="submission" date="2024-01" db="EMBL/GenBank/DDBJ databases">
        <title>Genome assemblies of Stephania.</title>
        <authorList>
            <person name="Yang L."/>
        </authorList>
    </citation>
    <scope>NUCLEOTIDE SEQUENCE [LARGE SCALE GENOMIC DNA]</scope>
    <source>
        <strain evidence="1">YNDBR</strain>
        <tissue evidence="1">Leaf</tissue>
    </source>
</reference>
<dbReference type="AlphaFoldDB" id="A0AAP0KD84"/>
<name>A0AAP0KD84_9MAGN</name>
<keyword evidence="2" id="KW-1185">Reference proteome</keyword>
<dbReference type="EMBL" id="JBBNAF010000004">
    <property type="protein sequence ID" value="KAK9150466.1"/>
    <property type="molecule type" value="Genomic_DNA"/>
</dbReference>
<evidence type="ECO:0000313" key="2">
    <source>
        <dbReference type="Proteomes" id="UP001420932"/>
    </source>
</evidence>
<evidence type="ECO:0000313" key="1">
    <source>
        <dbReference type="EMBL" id="KAK9150466.1"/>
    </source>
</evidence>
<gene>
    <name evidence="1" type="ORF">Syun_008775</name>
</gene>
<protein>
    <submittedName>
        <fullName evidence="1">Uncharacterized protein</fullName>
    </submittedName>
</protein>
<organism evidence="1 2">
    <name type="scientific">Stephania yunnanensis</name>
    <dbReference type="NCBI Taxonomy" id="152371"/>
    <lineage>
        <taxon>Eukaryota</taxon>
        <taxon>Viridiplantae</taxon>
        <taxon>Streptophyta</taxon>
        <taxon>Embryophyta</taxon>
        <taxon>Tracheophyta</taxon>
        <taxon>Spermatophyta</taxon>
        <taxon>Magnoliopsida</taxon>
        <taxon>Ranunculales</taxon>
        <taxon>Menispermaceae</taxon>
        <taxon>Menispermoideae</taxon>
        <taxon>Cissampelideae</taxon>
        <taxon>Stephania</taxon>
    </lineage>
</organism>
<proteinExistence type="predicted"/>
<comment type="caution">
    <text evidence="1">The sequence shown here is derived from an EMBL/GenBank/DDBJ whole genome shotgun (WGS) entry which is preliminary data.</text>
</comment>
<accession>A0AAP0KD84</accession>
<dbReference type="Proteomes" id="UP001420932">
    <property type="component" value="Unassembled WGS sequence"/>
</dbReference>